<dbReference type="SUPFAM" id="SSF52821">
    <property type="entry name" value="Rhodanese/Cell cycle control phosphatase"/>
    <property type="match status" value="1"/>
</dbReference>
<organism evidence="4 5">
    <name type="scientific">Luteimonas wenzhouensis</name>
    <dbReference type="NCBI Taxonomy" id="2599615"/>
    <lineage>
        <taxon>Bacteria</taxon>
        <taxon>Pseudomonadati</taxon>
        <taxon>Pseudomonadota</taxon>
        <taxon>Gammaproteobacteria</taxon>
        <taxon>Lysobacterales</taxon>
        <taxon>Lysobacteraceae</taxon>
        <taxon>Luteimonas</taxon>
    </lineage>
</organism>
<feature type="domain" description="Rhodanese" evidence="3">
    <location>
        <begin position="31"/>
        <end position="128"/>
    </location>
</feature>
<dbReference type="SUPFAM" id="SSF54506">
    <property type="entry name" value="Diaminopimelate epimerase-like"/>
    <property type="match status" value="2"/>
</dbReference>
<evidence type="ECO:0000256" key="2">
    <source>
        <dbReference type="ARBA" id="ARBA00023235"/>
    </source>
</evidence>
<sequence length="534" mass="56110">MAVKKGIRQLVDEANARITTIPVEEARALLGDPDVQFVDIRDVRELEREGLVPGAFHAPRGMLEFWADPDSPYFKPVFGQDRRFVLYCQSGWRSALATAALQDMGLARVAHVAGGFHAWKAAGGEVARKETRAPAAAATRLAGGQVRIPATYMRGGTSKGVFFRLEDLPEAARVPGPARDALLMRVIGSPDPYGKHTDGMGGATSSTSKCVILSKATVPGHDVDYLYGQVSIDSAFVDWSGNCGNLSAAVGPFAIANGLIDPARVPKDGTCTVRIWQANIGKTIVARVPVVDGQVRETGDFELDGVTFPAAEIVLEFVDPSDDGDGGAMFPTGNLVDTLDVPGIGPLQATLISAGIPTVFVNAADIGYDGTELQPAINDDRAALGMLEAIRVAGALRMGLIRTPEEAQTRQHTPKVAFVAPPKDYVASSGKAIAAADIDLNVRALSMGKLHHAMMGTASVAIATAAAVPGTLVNLAAGGGRRDVVRFGHPSGTLQVGASVEQVDGHWSVTKAVMSRSARVLMEGWVRVPADVVA</sequence>
<protein>
    <submittedName>
        <fullName evidence="4">2-methylaconitate cis-trans isomerase PrpF</fullName>
    </submittedName>
</protein>
<comment type="caution">
    <text evidence="4">The sequence shown here is derived from an EMBL/GenBank/DDBJ whole genome shotgun (WGS) entry which is preliminary data.</text>
</comment>
<dbReference type="Pfam" id="PF00581">
    <property type="entry name" value="Rhodanese"/>
    <property type="match status" value="1"/>
</dbReference>
<reference evidence="4 5" key="1">
    <citation type="submission" date="2019-07" db="EMBL/GenBank/DDBJ databases">
        <title>Luteimonas sp. YD-1 nov., isolated from acidic soil.</title>
        <authorList>
            <person name="Zhou J."/>
        </authorList>
    </citation>
    <scope>NUCLEOTIDE SEQUENCE [LARGE SCALE GENOMIC DNA]</scope>
    <source>
        <strain evidence="4 5">YD-1</strain>
    </source>
</reference>
<dbReference type="Proteomes" id="UP000315949">
    <property type="component" value="Unassembled WGS sequence"/>
</dbReference>
<dbReference type="FunFam" id="3.10.310.10:FF:000018">
    <property type="entry name" value="2-methylaconitate cis-trans isomerase"/>
    <property type="match status" value="1"/>
</dbReference>
<evidence type="ECO:0000313" key="4">
    <source>
        <dbReference type="EMBL" id="TWT17906.1"/>
    </source>
</evidence>
<dbReference type="CDD" id="cd01447">
    <property type="entry name" value="Polysulfide_ST"/>
    <property type="match status" value="1"/>
</dbReference>
<dbReference type="SMART" id="SM00450">
    <property type="entry name" value="RHOD"/>
    <property type="match status" value="1"/>
</dbReference>
<dbReference type="Pfam" id="PF04303">
    <property type="entry name" value="PrpF"/>
    <property type="match status" value="1"/>
</dbReference>
<dbReference type="EMBL" id="VOHE01000006">
    <property type="protein sequence ID" value="TWT17906.1"/>
    <property type="molecule type" value="Genomic_DNA"/>
</dbReference>
<comment type="similarity">
    <text evidence="1">Belongs to the PrpF family.</text>
</comment>
<dbReference type="AlphaFoldDB" id="A0A5C5TW44"/>
<dbReference type="InterPro" id="IPR036873">
    <property type="entry name" value="Rhodanese-like_dom_sf"/>
</dbReference>
<keyword evidence="5" id="KW-1185">Reference proteome</keyword>
<proteinExistence type="inferred from homology"/>
<dbReference type="PANTHER" id="PTHR43709">
    <property type="entry name" value="ACONITATE ISOMERASE-RELATED"/>
    <property type="match status" value="1"/>
</dbReference>
<dbReference type="PANTHER" id="PTHR43709:SF2">
    <property type="entry name" value="DUF453 DOMAIN PROTEIN (AFU_ORTHOLOGUE AFUA_6G00360)"/>
    <property type="match status" value="1"/>
</dbReference>
<dbReference type="PROSITE" id="PS50206">
    <property type="entry name" value="RHODANESE_3"/>
    <property type="match status" value="1"/>
</dbReference>
<dbReference type="NCBIfam" id="TIGR02334">
    <property type="entry name" value="prpF"/>
    <property type="match status" value="1"/>
</dbReference>
<name>A0A5C5TW44_9GAMM</name>
<dbReference type="Gene3D" id="3.10.310.10">
    <property type="entry name" value="Diaminopimelate Epimerase, Chain A, domain 1"/>
    <property type="match status" value="2"/>
</dbReference>
<dbReference type="OrthoDB" id="9779763at2"/>
<dbReference type="InterPro" id="IPR001763">
    <property type="entry name" value="Rhodanese-like_dom"/>
</dbReference>
<accession>A0A5C5TW44</accession>
<dbReference type="InterPro" id="IPR007400">
    <property type="entry name" value="PrpF-like"/>
</dbReference>
<dbReference type="Gene3D" id="3.40.250.10">
    <property type="entry name" value="Rhodanese-like domain"/>
    <property type="match status" value="1"/>
</dbReference>
<gene>
    <name evidence="4" type="primary">prpF</name>
    <name evidence="4" type="ORF">FQY79_11320</name>
</gene>
<dbReference type="InterPro" id="IPR012709">
    <property type="entry name" value="PrpF"/>
</dbReference>
<dbReference type="GO" id="GO:0016853">
    <property type="term" value="F:isomerase activity"/>
    <property type="evidence" value="ECO:0007669"/>
    <property type="project" value="UniProtKB-KW"/>
</dbReference>
<evidence type="ECO:0000313" key="5">
    <source>
        <dbReference type="Proteomes" id="UP000315949"/>
    </source>
</evidence>
<dbReference type="GO" id="GO:0019629">
    <property type="term" value="P:propionate catabolic process, 2-methylcitrate cycle"/>
    <property type="evidence" value="ECO:0007669"/>
    <property type="project" value="InterPro"/>
</dbReference>
<evidence type="ECO:0000259" key="3">
    <source>
        <dbReference type="PROSITE" id="PS50206"/>
    </source>
</evidence>
<evidence type="ECO:0000256" key="1">
    <source>
        <dbReference type="ARBA" id="ARBA00007673"/>
    </source>
</evidence>
<keyword evidence="2 4" id="KW-0413">Isomerase</keyword>